<keyword evidence="2" id="KW-1185">Reference proteome</keyword>
<dbReference type="EMBL" id="AP025591">
    <property type="protein sequence ID" value="BDG05625.1"/>
    <property type="molecule type" value="Genomic_DNA"/>
</dbReference>
<evidence type="ECO:0000313" key="1">
    <source>
        <dbReference type="EMBL" id="BDG05625.1"/>
    </source>
</evidence>
<dbReference type="RefSeq" id="WP_248354626.1">
    <property type="nucleotide sequence ID" value="NZ_AP025591.1"/>
</dbReference>
<evidence type="ECO:0008006" key="3">
    <source>
        <dbReference type="Google" id="ProtNLM"/>
    </source>
</evidence>
<accession>A0ABN6N108</accession>
<reference evidence="2" key="1">
    <citation type="journal article" date="2022" name="Int. J. Syst. Evol. Microbiol.">
        <title>Anaeromyxobacter oryzae sp. nov., Anaeromyxobacter diazotrophicus sp. nov. and Anaeromyxobacter paludicola sp. nov., isolated from paddy soils.</title>
        <authorList>
            <person name="Itoh H."/>
            <person name="Xu Z."/>
            <person name="Mise K."/>
            <person name="Masuda Y."/>
            <person name="Ushijima N."/>
            <person name="Hayakawa C."/>
            <person name="Shiratori Y."/>
            <person name="Senoo K."/>
        </authorList>
    </citation>
    <scope>NUCLEOTIDE SEQUENCE [LARGE SCALE GENOMIC DNA]</scope>
    <source>
        <strain evidence="2">Red232</strain>
    </source>
</reference>
<dbReference type="Proteomes" id="UP001162891">
    <property type="component" value="Chromosome"/>
</dbReference>
<protein>
    <recommendedName>
        <fullName evidence="3">Lipoprotein</fullName>
    </recommendedName>
</protein>
<sequence>MNRLIHGAEPIAPRRSVRGVARHGAIAVLLLAACATTPSGTPVKMTELGAPPPSGAPFEPIGELLFTGGRSAAYSLHRVVGPTVNLTYTADGKWAGNLDGRDVRLTAAPGKLTGAGVDLNIISEGDQVTIRGLWFQRKVWLDISPKKLTGRAGGPSYDFTRTAKNLWSGRTAAGLSGLEARGNAQKFPDVPMPQFALALLAALP</sequence>
<proteinExistence type="predicted"/>
<name>A0ABN6N108_9BACT</name>
<evidence type="ECO:0000313" key="2">
    <source>
        <dbReference type="Proteomes" id="UP001162891"/>
    </source>
</evidence>
<gene>
    <name evidence="1" type="ORF">AMOR_46210</name>
</gene>
<dbReference type="PROSITE" id="PS51257">
    <property type="entry name" value="PROKAR_LIPOPROTEIN"/>
    <property type="match status" value="1"/>
</dbReference>
<organism evidence="1 2">
    <name type="scientific">Anaeromyxobacter oryzae</name>
    <dbReference type="NCBI Taxonomy" id="2918170"/>
    <lineage>
        <taxon>Bacteria</taxon>
        <taxon>Pseudomonadati</taxon>
        <taxon>Myxococcota</taxon>
        <taxon>Myxococcia</taxon>
        <taxon>Myxococcales</taxon>
        <taxon>Cystobacterineae</taxon>
        <taxon>Anaeromyxobacteraceae</taxon>
        <taxon>Anaeromyxobacter</taxon>
    </lineage>
</organism>